<accession>A0A418YEK9</accession>
<keyword evidence="1 2" id="KW-0129">CBS domain</keyword>
<feature type="domain" description="CBS" evidence="3">
    <location>
        <begin position="8"/>
        <end position="66"/>
    </location>
</feature>
<gene>
    <name evidence="4" type="ORF">D1Z90_10685</name>
</gene>
<evidence type="ECO:0000259" key="3">
    <source>
        <dbReference type="PROSITE" id="PS51371"/>
    </source>
</evidence>
<organism evidence="4 5">
    <name type="scientific">Motilimonas pumila</name>
    <dbReference type="NCBI Taxonomy" id="2303987"/>
    <lineage>
        <taxon>Bacteria</taxon>
        <taxon>Pseudomonadati</taxon>
        <taxon>Pseudomonadota</taxon>
        <taxon>Gammaproteobacteria</taxon>
        <taxon>Alteromonadales</taxon>
        <taxon>Alteromonadales genera incertae sedis</taxon>
        <taxon>Motilimonas</taxon>
    </lineage>
</organism>
<keyword evidence="5" id="KW-1185">Reference proteome</keyword>
<reference evidence="4 5" key="2">
    <citation type="submission" date="2019-01" db="EMBL/GenBank/DDBJ databases">
        <title>Motilimonas pumilus sp. nov., isolated from the gut of sea cucumber (Apostichopus japonicus).</title>
        <authorList>
            <person name="Wang F.-Q."/>
            <person name="Ren L.-H."/>
            <person name="Lin Y.-W."/>
            <person name="Sun G.-H."/>
            <person name="Du Z.-J."/>
            <person name="Zhao J.-X."/>
            <person name="Liu X.-J."/>
            <person name="Liu L.-J."/>
        </authorList>
    </citation>
    <scope>NUCLEOTIDE SEQUENCE [LARGE SCALE GENOMIC DNA]</scope>
    <source>
        <strain evidence="4 5">PLHSC7-2</strain>
    </source>
</reference>
<dbReference type="Proteomes" id="UP000283255">
    <property type="component" value="Unassembled WGS sequence"/>
</dbReference>
<dbReference type="AlphaFoldDB" id="A0A418YEK9"/>
<dbReference type="EMBL" id="QZCH01000012">
    <property type="protein sequence ID" value="RJG47593.1"/>
    <property type="molecule type" value="Genomic_DNA"/>
</dbReference>
<dbReference type="InterPro" id="IPR000644">
    <property type="entry name" value="CBS_dom"/>
</dbReference>
<dbReference type="PROSITE" id="PS51371">
    <property type="entry name" value="CBS"/>
    <property type="match status" value="2"/>
</dbReference>
<proteinExistence type="predicted"/>
<dbReference type="RefSeq" id="WP_119910746.1">
    <property type="nucleotide sequence ID" value="NZ_QZCH01000012.1"/>
</dbReference>
<comment type="caution">
    <text evidence="4">The sequence shown here is derived from an EMBL/GenBank/DDBJ whole genome shotgun (WGS) entry which is preliminary data.</text>
</comment>
<dbReference type="InterPro" id="IPR051257">
    <property type="entry name" value="Diverse_CBS-Domain"/>
</dbReference>
<dbReference type="CDD" id="cd04584">
    <property type="entry name" value="CBS_pair_AcuB_like"/>
    <property type="match status" value="1"/>
</dbReference>
<dbReference type="OrthoDB" id="9802114at2"/>
<reference evidence="4 5" key="1">
    <citation type="submission" date="2018-09" db="EMBL/GenBank/DDBJ databases">
        <authorList>
            <person name="Wang F."/>
        </authorList>
    </citation>
    <scope>NUCLEOTIDE SEQUENCE [LARGE SCALE GENOMIC DNA]</scope>
    <source>
        <strain evidence="4 5">PLHSC7-2</strain>
    </source>
</reference>
<dbReference type="InterPro" id="IPR046342">
    <property type="entry name" value="CBS_dom_sf"/>
</dbReference>
<evidence type="ECO:0000313" key="4">
    <source>
        <dbReference type="EMBL" id="RJG47593.1"/>
    </source>
</evidence>
<evidence type="ECO:0000256" key="1">
    <source>
        <dbReference type="ARBA" id="ARBA00023122"/>
    </source>
</evidence>
<dbReference type="SMART" id="SM00116">
    <property type="entry name" value="CBS"/>
    <property type="match status" value="2"/>
</dbReference>
<evidence type="ECO:0000313" key="5">
    <source>
        <dbReference type="Proteomes" id="UP000283255"/>
    </source>
</evidence>
<name>A0A418YEK9_9GAMM</name>
<evidence type="ECO:0000256" key="2">
    <source>
        <dbReference type="PROSITE-ProRule" id="PRU00703"/>
    </source>
</evidence>
<dbReference type="PANTHER" id="PTHR43080:SF2">
    <property type="entry name" value="CBS DOMAIN-CONTAINING PROTEIN"/>
    <property type="match status" value="1"/>
</dbReference>
<dbReference type="SUPFAM" id="SSF54631">
    <property type="entry name" value="CBS-domain pair"/>
    <property type="match status" value="1"/>
</dbReference>
<dbReference type="Pfam" id="PF00571">
    <property type="entry name" value="CBS"/>
    <property type="match status" value="2"/>
</dbReference>
<feature type="domain" description="CBS" evidence="3">
    <location>
        <begin position="81"/>
        <end position="136"/>
    </location>
</feature>
<sequence length="147" mass="15702">MITVSDIMTAKPLTLTAANTLADAASLMQEKMIRHVPIVNDEGAITGLITERDVLAAKESNIQADTSVKSSSSSVSLGQIMKTKLTTVDPHASVKAAAIYIQKHRFGCLPVVENGKLVGIITDTDFVSVAINLLELEEIHDADVLDM</sequence>
<protein>
    <submittedName>
        <fullName evidence="4">CBS domain-containing protein</fullName>
    </submittedName>
</protein>
<dbReference type="PANTHER" id="PTHR43080">
    <property type="entry name" value="CBS DOMAIN-CONTAINING PROTEIN CBSX3, MITOCHONDRIAL"/>
    <property type="match status" value="1"/>
</dbReference>
<dbReference type="Gene3D" id="3.10.580.10">
    <property type="entry name" value="CBS-domain"/>
    <property type="match status" value="1"/>
</dbReference>